<dbReference type="RefSeq" id="WP_163286023.1">
    <property type="nucleotide sequence ID" value="NZ_JAAGVY010000029.1"/>
</dbReference>
<keyword evidence="2" id="KW-1185">Reference proteome</keyword>
<evidence type="ECO:0000313" key="1">
    <source>
        <dbReference type="EMBL" id="NEN24629.1"/>
    </source>
</evidence>
<accession>A0A7K3WSF7</accession>
<name>A0A7K3WSF7_9FLAO</name>
<dbReference type="AlphaFoldDB" id="A0A7K3WSF7"/>
<comment type="caution">
    <text evidence="1">The sequence shown here is derived from an EMBL/GenBank/DDBJ whole genome shotgun (WGS) entry which is preliminary data.</text>
</comment>
<reference evidence="1 2" key="1">
    <citation type="submission" date="2020-02" db="EMBL/GenBank/DDBJ databases">
        <title>Out from the shadows clarifying the taxonomy of the family Cryomorphaceae and related taxa by utilizing the GTDB taxonomic framework.</title>
        <authorList>
            <person name="Bowman J.P."/>
        </authorList>
    </citation>
    <scope>NUCLEOTIDE SEQUENCE [LARGE SCALE GENOMIC DNA]</scope>
    <source>
        <strain evidence="1 2">QSSC 1-22</strain>
    </source>
</reference>
<proteinExistence type="predicted"/>
<dbReference type="Proteomes" id="UP000486602">
    <property type="component" value="Unassembled WGS sequence"/>
</dbReference>
<evidence type="ECO:0000313" key="2">
    <source>
        <dbReference type="Proteomes" id="UP000486602"/>
    </source>
</evidence>
<organism evidence="1 2">
    <name type="scientific">Cryomorpha ignava</name>
    <dbReference type="NCBI Taxonomy" id="101383"/>
    <lineage>
        <taxon>Bacteria</taxon>
        <taxon>Pseudomonadati</taxon>
        <taxon>Bacteroidota</taxon>
        <taxon>Flavobacteriia</taxon>
        <taxon>Flavobacteriales</taxon>
        <taxon>Cryomorphaceae</taxon>
        <taxon>Cryomorpha</taxon>
    </lineage>
</organism>
<gene>
    <name evidence="1" type="ORF">G3O08_14070</name>
</gene>
<dbReference type="EMBL" id="JAAGVY010000029">
    <property type="protein sequence ID" value="NEN24629.1"/>
    <property type="molecule type" value="Genomic_DNA"/>
</dbReference>
<protein>
    <submittedName>
        <fullName evidence="1">Uncharacterized protein</fullName>
    </submittedName>
</protein>
<sequence length="234" mass="26651">MYETKSAGSTQDEDHIIFEDEYCRLSYDLWGQGGDAGFTIYNKTDAYITLDLAKSFFVVNGEAYDYYLNRRYTVASEATVSAGAAQSIPYYWSTGTVAAGASSSTSSSTSIAEKATRILPPKTHITITQFSVTDFRYTDCDFVAYPDNKKISSVSFEPSESPYQFYNLLNYLIDDSVSVEMKNAFYIEKVSNYPERMFIGYNKKNKCGQDYLNPQPYFQFAGSDKFYVRYEKVR</sequence>